<feature type="compositionally biased region" description="Basic and acidic residues" evidence="1">
    <location>
        <begin position="8"/>
        <end position="22"/>
    </location>
</feature>
<dbReference type="AlphaFoldDB" id="A0A392VTW4"/>
<reference evidence="2 3" key="1">
    <citation type="journal article" date="2018" name="Front. Plant Sci.">
        <title>Red Clover (Trifolium pratense) and Zigzag Clover (T. medium) - A Picture of Genomic Similarities and Differences.</title>
        <authorList>
            <person name="Dluhosova J."/>
            <person name="Istvanek J."/>
            <person name="Nedelnik J."/>
            <person name="Repkova J."/>
        </authorList>
    </citation>
    <scope>NUCLEOTIDE SEQUENCE [LARGE SCALE GENOMIC DNA]</scope>
    <source>
        <strain evidence="3">cv. 10/8</strain>
        <tissue evidence="2">Leaf</tissue>
    </source>
</reference>
<evidence type="ECO:0000256" key="1">
    <source>
        <dbReference type="SAM" id="MobiDB-lite"/>
    </source>
</evidence>
<protein>
    <submittedName>
        <fullName evidence="2">Uncharacterized protein</fullName>
    </submittedName>
</protein>
<dbReference type="EMBL" id="LXQA011229606">
    <property type="protein sequence ID" value="MCI89870.1"/>
    <property type="molecule type" value="Genomic_DNA"/>
</dbReference>
<evidence type="ECO:0000313" key="2">
    <source>
        <dbReference type="EMBL" id="MCI89870.1"/>
    </source>
</evidence>
<dbReference type="Proteomes" id="UP000265520">
    <property type="component" value="Unassembled WGS sequence"/>
</dbReference>
<accession>A0A392VTW4</accession>
<keyword evidence="3" id="KW-1185">Reference proteome</keyword>
<proteinExistence type="predicted"/>
<evidence type="ECO:0000313" key="3">
    <source>
        <dbReference type="Proteomes" id="UP000265520"/>
    </source>
</evidence>
<feature type="non-terminal residue" evidence="2">
    <location>
        <position position="31"/>
    </location>
</feature>
<comment type="caution">
    <text evidence="2">The sequence shown here is derived from an EMBL/GenBank/DDBJ whole genome shotgun (WGS) entry which is preliminary data.</text>
</comment>
<feature type="region of interest" description="Disordered" evidence="1">
    <location>
        <begin position="1"/>
        <end position="31"/>
    </location>
</feature>
<name>A0A392VTW4_9FABA</name>
<organism evidence="2 3">
    <name type="scientific">Trifolium medium</name>
    <dbReference type="NCBI Taxonomy" id="97028"/>
    <lineage>
        <taxon>Eukaryota</taxon>
        <taxon>Viridiplantae</taxon>
        <taxon>Streptophyta</taxon>
        <taxon>Embryophyta</taxon>
        <taxon>Tracheophyta</taxon>
        <taxon>Spermatophyta</taxon>
        <taxon>Magnoliopsida</taxon>
        <taxon>eudicotyledons</taxon>
        <taxon>Gunneridae</taxon>
        <taxon>Pentapetalae</taxon>
        <taxon>rosids</taxon>
        <taxon>fabids</taxon>
        <taxon>Fabales</taxon>
        <taxon>Fabaceae</taxon>
        <taxon>Papilionoideae</taxon>
        <taxon>50 kb inversion clade</taxon>
        <taxon>NPAAA clade</taxon>
        <taxon>Hologalegina</taxon>
        <taxon>IRL clade</taxon>
        <taxon>Trifolieae</taxon>
        <taxon>Trifolium</taxon>
    </lineage>
</organism>
<sequence>MTKTRTNMRNDELNEKECRDFNLSRNGRRQM</sequence>